<dbReference type="CDD" id="cd00342">
    <property type="entry name" value="gram_neg_porins"/>
    <property type="match status" value="1"/>
</dbReference>
<dbReference type="Pfam" id="PF13609">
    <property type="entry name" value="Porin_4"/>
    <property type="match status" value="1"/>
</dbReference>
<evidence type="ECO:0000256" key="1">
    <source>
        <dbReference type="ARBA" id="ARBA00004571"/>
    </source>
</evidence>
<keyword evidence="3" id="KW-0813">Transport</keyword>
<dbReference type="RefSeq" id="WP_271428086.1">
    <property type="nucleotide sequence ID" value="NZ_JAQIPB010000003.1"/>
</dbReference>
<dbReference type="GO" id="GO:0006811">
    <property type="term" value="P:monoatomic ion transport"/>
    <property type="evidence" value="ECO:0007669"/>
    <property type="project" value="UniProtKB-KW"/>
</dbReference>
<sequence length="350" mass="37019">MKKSIAAAFALAAPFAQAQSSVSLSGMVDLYVAHARSGKTSVSKLDEGGGGASRFVLRGREDLGGGLEARFLLEAGFAPDTGLGTLPGPAISFSRQSFVGLAGRWGQLDAGRMYTPMFYTLFRADPFGINSVFSPLNLIAATDAQPGMTPFTARASNMVRYRTPANSEFFADIAYAPGEAASLSRSSGKMYGGAIGWGRKPYYIAYAFQKNRAGSAAAPQASPAASTFHALSGSYEFSALRLYANYVSTASSLASVPRARLVSLGAQYPVTPASNLIVEAMQRKVHGSERSQLGWTLGYDHFLSKRTAVYARWLRLNNRHGASASLAGVAVAPNSGDDVRVIAAGIRHSF</sequence>
<evidence type="ECO:0000256" key="6">
    <source>
        <dbReference type="ARBA" id="ARBA00022729"/>
    </source>
</evidence>
<dbReference type="PANTHER" id="PTHR34501">
    <property type="entry name" value="PROTEIN YDDL-RELATED"/>
    <property type="match status" value="1"/>
</dbReference>
<dbReference type="Gene3D" id="2.40.160.10">
    <property type="entry name" value="Porin"/>
    <property type="match status" value="1"/>
</dbReference>
<feature type="chain" id="PRO_5042174602" evidence="11">
    <location>
        <begin position="19"/>
        <end position="350"/>
    </location>
</feature>
<keyword evidence="4" id="KW-1134">Transmembrane beta strand</keyword>
<reference evidence="13" key="1">
    <citation type="submission" date="2023-01" db="EMBL/GenBank/DDBJ databases">
        <title>Xenophilus mangrovi sp. nov., isolated from soil of Mangrove nature reserve.</title>
        <authorList>
            <person name="Xu S."/>
            <person name="Liu Z."/>
            <person name="Xu Y."/>
        </authorList>
    </citation>
    <scope>NUCLEOTIDE SEQUENCE</scope>
    <source>
        <strain evidence="13">YW8</strain>
    </source>
</reference>
<evidence type="ECO:0000256" key="9">
    <source>
        <dbReference type="ARBA" id="ARBA00023136"/>
    </source>
</evidence>
<keyword evidence="8" id="KW-0626">Porin</keyword>
<keyword evidence="9" id="KW-0472">Membrane</keyword>
<evidence type="ECO:0000256" key="2">
    <source>
        <dbReference type="ARBA" id="ARBA00011233"/>
    </source>
</evidence>
<comment type="subcellular location">
    <subcellularLocation>
        <location evidence="1">Cell outer membrane</location>
        <topology evidence="1">Multi-pass membrane protein</topology>
    </subcellularLocation>
</comment>
<evidence type="ECO:0000313" key="13">
    <source>
        <dbReference type="EMBL" id="MDA7416861.1"/>
    </source>
</evidence>
<evidence type="ECO:0000256" key="3">
    <source>
        <dbReference type="ARBA" id="ARBA00022448"/>
    </source>
</evidence>
<feature type="signal peptide" evidence="11">
    <location>
        <begin position="1"/>
        <end position="18"/>
    </location>
</feature>
<evidence type="ECO:0000313" key="14">
    <source>
        <dbReference type="Proteomes" id="UP001212602"/>
    </source>
</evidence>
<dbReference type="GO" id="GO:0046930">
    <property type="term" value="C:pore complex"/>
    <property type="evidence" value="ECO:0007669"/>
    <property type="project" value="UniProtKB-KW"/>
</dbReference>
<evidence type="ECO:0000256" key="7">
    <source>
        <dbReference type="ARBA" id="ARBA00023065"/>
    </source>
</evidence>
<evidence type="ECO:0000256" key="8">
    <source>
        <dbReference type="ARBA" id="ARBA00023114"/>
    </source>
</evidence>
<evidence type="ECO:0000256" key="5">
    <source>
        <dbReference type="ARBA" id="ARBA00022692"/>
    </source>
</evidence>
<name>A0AAE3N9N5_9BURK</name>
<evidence type="ECO:0000256" key="4">
    <source>
        <dbReference type="ARBA" id="ARBA00022452"/>
    </source>
</evidence>
<protein>
    <submittedName>
        <fullName evidence="13">Porin</fullName>
    </submittedName>
</protein>
<accession>A0AAE3N9N5</accession>
<dbReference type="GO" id="GO:0015288">
    <property type="term" value="F:porin activity"/>
    <property type="evidence" value="ECO:0007669"/>
    <property type="project" value="UniProtKB-KW"/>
</dbReference>
<organism evidence="13 14">
    <name type="scientific">Xenophilus arseniciresistens</name>
    <dbReference type="NCBI Taxonomy" id="1283306"/>
    <lineage>
        <taxon>Bacteria</taxon>
        <taxon>Pseudomonadati</taxon>
        <taxon>Pseudomonadota</taxon>
        <taxon>Betaproteobacteria</taxon>
        <taxon>Burkholderiales</taxon>
        <taxon>Comamonadaceae</taxon>
        <taxon>Xenophilus</taxon>
    </lineage>
</organism>
<evidence type="ECO:0000256" key="11">
    <source>
        <dbReference type="SAM" id="SignalP"/>
    </source>
</evidence>
<gene>
    <name evidence="13" type="ORF">PGB34_10840</name>
</gene>
<evidence type="ECO:0000256" key="10">
    <source>
        <dbReference type="ARBA" id="ARBA00023237"/>
    </source>
</evidence>
<feature type="domain" description="Porin" evidence="12">
    <location>
        <begin position="6"/>
        <end position="319"/>
    </location>
</feature>
<comment type="subunit">
    <text evidence="2">Homotrimer.</text>
</comment>
<dbReference type="InterPro" id="IPR050298">
    <property type="entry name" value="Gram-neg_bact_OMP"/>
</dbReference>
<keyword evidence="14" id="KW-1185">Reference proteome</keyword>
<proteinExistence type="predicted"/>
<dbReference type="Proteomes" id="UP001212602">
    <property type="component" value="Unassembled WGS sequence"/>
</dbReference>
<dbReference type="PANTHER" id="PTHR34501:SF9">
    <property type="entry name" value="MAJOR OUTER MEMBRANE PROTEIN P.IA"/>
    <property type="match status" value="1"/>
</dbReference>
<dbReference type="InterPro" id="IPR033900">
    <property type="entry name" value="Gram_neg_porin_domain"/>
</dbReference>
<dbReference type="GO" id="GO:0009279">
    <property type="term" value="C:cell outer membrane"/>
    <property type="evidence" value="ECO:0007669"/>
    <property type="project" value="UniProtKB-SubCell"/>
</dbReference>
<keyword evidence="6 11" id="KW-0732">Signal</keyword>
<evidence type="ECO:0000259" key="12">
    <source>
        <dbReference type="Pfam" id="PF13609"/>
    </source>
</evidence>
<dbReference type="AlphaFoldDB" id="A0AAE3N9N5"/>
<dbReference type="EMBL" id="JAQIPB010000003">
    <property type="protein sequence ID" value="MDA7416861.1"/>
    <property type="molecule type" value="Genomic_DNA"/>
</dbReference>
<dbReference type="SUPFAM" id="SSF56935">
    <property type="entry name" value="Porins"/>
    <property type="match status" value="1"/>
</dbReference>
<keyword evidence="7" id="KW-0406">Ion transport</keyword>
<keyword evidence="5" id="KW-0812">Transmembrane</keyword>
<keyword evidence="10" id="KW-0998">Cell outer membrane</keyword>
<dbReference type="InterPro" id="IPR023614">
    <property type="entry name" value="Porin_dom_sf"/>
</dbReference>
<comment type="caution">
    <text evidence="13">The sequence shown here is derived from an EMBL/GenBank/DDBJ whole genome shotgun (WGS) entry which is preliminary data.</text>
</comment>